<dbReference type="GO" id="GO:0004300">
    <property type="term" value="F:enoyl-CoA hydratase activity"/>
    <property type="evidence" value="ECO:0007669"/>
    <property type="project" value="UniProtKB-EC"/>
</dbReference>
<keyword evidence="5" id="KW-1185">Reference proteome</keyword>
<keyword evidence="3" id="KW-0413">Isomerase</keyword>
<dbReference type="InterPro" id="IPR051053">
    <property type="entry name" value="ECH/Chromodomain_protein"/>
</dbReference>
<dbReference type="eggNOG" id="COG1024">
    <property type="taxonomic scope" value="Bacteria"/>
</dbReference>
<organism evidence="4 5">
    <name type="scientific">Shewanella mangrovi</name>
    <dbReference type="NCBI Taxonomy" id="1515746"/>
    <lineage>
        <taxon>Bacteria</taxon>
        <taxon>Pseudomonadati</taxon>
        <taxon>Pseudomonadota</taxon>
        <taxon>Gammaproteobacteria</taxon>
        <taxon>Alteromonadales</taxon>
        <taxon>Shewanellaceae</taxon>
        <taxon>Shewanella</taxon>
    </lineage>
</organism>
<dbReference type="PANTHER" id="PTHR43684:SF1">
    <property type="entry name" value="ENOYL-COA DELTA ISOMERASE 2"/>
    <property type="match status" value="1"/>
</dbReference>
<dbReference type="AlphaFoldDB" id="A0A094JD99"/>
<dbReference type="Gene3D" id="3.90.226.10">
    <property type="entry name" value="2-enoyl-CoA Hydratase, Chain A, domain 1"/>
    <property type="match status" value="1"/>
</dbReference>
<reference evidence="4 5" key="1">
    <citation type="submission" date="2014-06" db="EMBL/GenBank/DDBJ databases">
        <title>Shewanella sp. YQH10.</title>
        <authorList>
            <person name="Liu Y."/>
            <person name="Zeng R."/>
        </authorList>
    </citation>
    <scope>NUCLEOTIDE SEQUENCE [LARGE SCALE GENOMIC DNA]</scope>
    <source>
        <strain evidence="4 5">YQH10</strain>
    </source>
</reference>
<comment type="subcellular location">
    <subcellularLocation>
        <location evidence="1">Peroxisome</location>
    </subcellularLocation>
</comment>
<dbReference type="OrthoDB" id="9797151at2"/>
<dbReference type="EMBL" id="JPEO01000026">
    <property type="protein sequence ID" value="KFZ36029.1"/>
    <property type="molecule type" value="Genomic_DNA"/>
</dbReference>
<dbReference type="SUPFAM" id="SSF52096">
    <property type="entry name" value="ClpP/crotonase"/>
    <property type="match status" value="1"/>
</dbReference>
<dbReference type="RefSeq" id="WP_037445713.1">
    <property type="nucleotide sequence ID" value="NZ_JPEO01000026.1"/>
</dbReference>
<dbReference type="STRING" id="1515746.HR45_18665"/>
<dbReference type="Pfam" id="PF00378">
    <property type="entry name" value="ECH_1"/>
    <property type="match status" value="1"/>
</dbReference>
<sequence length="246" mass="27371">MSMIKVNDTDGVRIIQFNRLDKLNAINLEMYRELTAYLIEGDSNNDIGAFLLCGDKHCFTAGNDIADFLNVPNLDAEHPAIEFLFCLLGLKKPLIAAVSGPAIGIGTTMLLHCDLVYADASAQFQLPFINLALVPEAGASMLLPQLVGYTRAAELLLTGEPFSAMQARGYRLINDIVEDDELIEFSLNRAKLIASKPSAAVQQTKALMKPWKNHLKQHMQQELDCFTKCLSSDEARQRFQQFLLHK</sequence>
<protein>
    <submittedName>
        <fullName evidence="4">Enoyl-CoA hydratase</fullName>
        <ecNumber evidence="4">4.2.1.17</ecNumber>
    </submittedName>
</protein>
<evidence type="ECO:0000313" key="5">
    <source>
        <dbReference type="Proteomes" id="UP000029264"/>
    </source>
</evidence>
<dbReference type="EC" id="4.2.1.17" evidence="4"/>
<dbReference type="CDD" id="cd06558">
    <property type="entry name" value="crotonase-like"/>
    <property type="match status" value="1"/>
</dbReference>
<name>A0A094JD99_9GAMM</name>
<dbReference type="InterPro" id="IPR001753">
    <property type="entry name" value="Enoyl-CoA_hydra/iso"/>
</dbReference>
<evidence type="ECO:0000256" key="2">
    <source>
        <dbReference type="ARBA" id="ARBA00023140"/>
    </source>
</evidence>
<evidence type="ECO:0000313" key="4">
    <source>
        <dbReference type="EMBL" id="KFZ36029.1"/>
    </source>
</evidence>
<comment type="caution">
    <text evidence="4">The sequence shown here is derived from an EMBL/GenBank/DDBJ whole genome shotgun (WGS) entry which is preliminary data.</text>
</comment>
<keyword evidence="4" id="KW-0456">Lyase</keyword>
<dbReference type="PANTHER" id="PTHR43684">
    <property type="match status" value="1"/>
</dbReference>
<gene>
    <name evidence="4" type="ORF">HR45_18665</name>
</gene>
<dbReference type="InterPro" id="IPR029045">
    <property type="entry name" value="ClpP/crotonase-like_dom_sf"/>
</dbReference>
<evidence type="ECO:0000256" key="3">
    <source>
        <dbReference type="ARBA" id="ARBA00023235"/>
    </source>
</evidence>
<dbReference type="GO" id="GO:0004165">
    <property type="term" value="F:delta(3)-delta(2)-enoyl-CoA isomerase activity"/>
    <property type="evidence" value="ECO:0007669"/>
    <property type="project" value="UniProtKB-ARBA"/>
</dbReference>
<accession>A0A094JD99</accession>
<keyword evidence="2" id="KW-0576">Peroxisome</keyword>
<proteinExistence type="predicted"/>
<dbReference type="Proteomes" id="UP000029264">
    <property type="component" value="Unassembled WGS sequence"/>
</dbReference>
<evidence type="ECO:0000256" key="1">
    <source>
        <dbReference type="ARBA" id="ARBA00004275"/>
    </source>
</evidence>